<sequence>MSRFVRPVLWTFGALAAGGLVFGVLLALNIPYRSTAAPETTSATTPEPPPVPAAAPAEMTAWVTDIRPGLDDHSAVLHVDLSACAIAPHAQVTEAPERIDAGVLFQAGAGPDCQQVPADVPLKTAAPIGKRPVIVNAEDSWRLLPGGWKKCDKILGCEPPPDHCAQAWVAQIEFSTEAEYPGTTRACDQNWLIHDLQRHSGQAPNRVAYRWAGTGWASFASASGGGCGEILAVEPAFPRSLCQNLTPPS</sequence>
<dbReference type="RefSeq" id="WP_086864641.1">
    <property type="nucleotide sequence ID" value="NZ_JADBEG010000001.1"/>
</dbReference>
<protein>
    <submittedName>
        <fullName evidence="1">Uncharacterized protein</fullName>
    </submittedName>
</protein>
<comment type="caution">
    <text evidence="1">The sequence shown here is derived from an EMBL/GenBank/DDBJ whole genome shotgun (WGS) entry which is preliminary data.</text>
</comment>
<gene>
    <name evidence="1" type="ORF">H4696_002685</name>
</gene>
<reference evidence="1 2" key="1">
    <citation type="submission" date="2020-10" db="EMBL/GenBank/DDBJ databases">
        <title>Sequencing the genomes of 1000 actinobacteria strains.</title>
        <authorList>
            <person name="Klenk H.-P."/>
        </authorList>
    </citation>
    <scope>NUCLEOTIDE SEQUENCE [LARGE SCALE GENOMIC DNA]</scope>
    <source>
        <strain evidence="1 2">DSM 44653</strain>
    </source>
</reference>
<accession>A0ABR9HXB9</accession>
<evidence type="ECO:0000313" key="1">
    <source>
        <dbReference type="EMBL" id="MBE1495585.1"/>
    </source>
</evidence>
<evidence type="ECO:0000313" key="2">
    <source>
        <dbReference type="Proteomes" id="UP000631670"/>
    </source>
</evidence>
<keyword evidence="2" id="KW-1185">Reference proteome</keyword>
<dbReference type="EMBL" id="JADBEG010000001">
    <property type="protein sequence ID" value="MBE1495585.1"/>
    <property type="molecule type" value="Genomic_DNA"/>
</dbReference>
<name>A0ABR9HXB9_9PSEU</name>
<proteinExistence type="predicted"/>
<organism evidence="1 2">
    <name type="scientific">Amycolatopsis lexingtonensis</name>
    <dbReference type="NCBI Taxonomy" id="218822"/>
    <lineage>
        <taxon>Bacteria</taxon>
        <taxon>Bacillati</taxon>
        <taxon>Actinomycetota</taxon>
        <taxon>Actinomycetes</taxon>
        <taxon>Pseudonocardiales</taxon>
        <taxon>Pseudonocardiaceae</taxon>
        <taxon>Amycolatopsis</taxon>
    </lineage>
</organism>
<dbReference type="Proteomes" id="UP000631670">
    <property type="component" value="Unassembled WGS sequence"/>
</dbReference>